<dbReference type="GO" id="GO:0045943">
    <property type="term" value="P:positive regulation of transcription by RNA polymerase I"/>
    <property type="evidence" value="ECO:0007669"/>
    <property type="project" value="TreeGrafter"/>
</dbReference>
<protein>
    <recommendedName>
        <fullName evidence="8">U3 small nucleolar RNA-associated protein 15 C-terminal domain-containing protein</fullName>
    </recommendedName>
</protein>
<dbReference type="Pfam" id="PF09384">
    <property type="entry name" value="UTP15_C"/>
    <property type="match status" value="1"/>
</dbReference>
<evidence type="ECO:0000256" key="3">
    <source>
        <dbReference type="ARBA" id="ARBA00022574"/>
    </source>
</evidence>
<feature type="domain" description="U3 small nucleolar RNA-associated protein 15 C-terminal" evidence="8">
    <location>
        <begin position="139"/>
        <end position="282"/>
    </location>
</feature>
<dbReference type="STRING" id="61424.A0A2T9YS30"/>
<dbReference type="PANTHER" id="PTHR19924">
    <property type="entry name" value="UTP15 U3 SMALL NUCLEOLAR RNA-ASSOCIATED PROTEIN 15 FAMILY MEMBER"/>
    <property type="match status" value="1"/>
</dbReference>
<evidence type="ECO:0000256" key="2">
    <source>
        <dbReference type="ARBA" id="ARBA00022552"/>
    </source>
</evidence>
<dbReference type="InterPro" id="IPR011047">
    <property type="entry name" value="Quinoprotein_ADH-like_sf"/>
</dbReference>
<organism evidence="9 10">
    <name type="scientific">Furculomyces boomerangus</name>
    <dbReference type="NCBI Taxonomy" id="61424"/>
    <lineage>
        <taxon>Eukaryota</taxon>
        <taxon>Fungi</taxon>
        <taxon>Fungi incertae sedis</taxon>
        <taxon>Zoopagomycota</taxon>
        <taxon>Kickxellomycotina</taxon>
        <taxon>Harpellomycetes</taxon>
        <taxon>Harpellales</taxon>
        <taxon>Harpellaceae</taxon>
        <taxon>Furculomyces</taxon>
    </lineage>
</organism>
<dbReference type="EMBL" id="MBFT01000210">
    <property type="protein sequence ID" value="PVU95064.1"/>
    <property type="molecule type" value="Genomic_DNA"/>
</dbReference>
<evidence type="ECO:0000259" key="8">
    <source>
        <dbReference type="Pfam" id="PF09384"/>
    </source>
</evidence>
<keyword evidence="5" id="KW-0539">Nucleus</keyword>
<evidence type="ECO:0000313" key="10">
    <source>
        <dbReference type="Proteomes" id="UP000245699"/>
    </source>
</evidence>
<dbReference type="PANTHER" id="PTHR19924:SF26">
    <property type="entry name" value="U3 SMALL NUCLEOLAR RNA-ASSOCIATED PROTEIN 15 HOMOLOG"/>
    <property type="match status" value="1"/>
</dbReference>
<dbReference type="SMART" id="SM00320">
    <property type="entry name" value="WD40"/>
    <property type="match status" value="2"/>
</dbReference>
<dbReference type="SUPFAM" id="SSF50998">
    <property type="entry name" value="Quinoprotein alcohol dehydrogenase-like"/>
    <property type="match status" value="1"/>
</dbReference>
<proteinExistence type="predicted"/>
<accession>A0A2T9YS30</accession>
<comment type="caution">
    <text evidence="9">The sequence shown here is derived from an EMBL/GenBank/DDBJ whole genome shotgun (WGS) entry which is preliminary data.</text>
</comment>
<dbReference type="GO" id="GO:0005730">
    <property type="term" value="C:nucleolus"/>
    <property type="evidence" value="ECO:0007669"/>
    <property type="project" value="InterPro"/>
</dbReference>
<dbReference type="Pfam" id="PF00400">
    <property type="entry name" value="WD40"/>
    <property type="match status" value="1"/>
</dbReference>
<keyword evidence="10" id="KW-1185">Reference proteome</keyword>
<dbReference type="AlphaFoldDB" id="A0A2T9YS30"/>
<keyword evidence="2" id="KW-0698">rRNA processing</keyword>
<name>A0A2T9YS30_9FUNG</name>
<evidence type="ECO:0000256" key="5">
    <source>
        <dbReference type="ARBA" id="ARBA00023242"/>
    </source>
</evidence>
<dbReference type="Proteomes" id="UP000245699">
    <property type="component" value="Unassembled WGS sequence"/>
</dbReference>
<evidence type="ECO:0000256" key="1">
    <source>
        <dbReference type="ARBA" id="ARBA00004123"/>
    </source>
</evidence>
<dbReference type="Gene3D" id="2.130.10.10">
    <property type="entry name" value="YVTN repeat-like/Quinoprotein amine dehydrogenase"/>
    <property type="match status" value="1"/>
</dbReference>
<keyword evidence="4" id="KW-0677">Repeat</keyword>
<dbReference type="OrthoDB" id="431715at2759"/>
<comment type="subcellular location">
    <subcellularLocation>
        <location evidence="1">Nucleus</location>
    </subcellularLocation>
</comment>
<evidence type="ECO:0000256" key="4">
    <source>
        <dbReference type="ARBA" id="ARBA00022737"/>
    </source>
</evidence>
<evidence type="ECO:0000256" key="6">
    <source>
        <dbReference type="PROSITE-ProRule" id="PRU00221"/>
    </source>
</evidence>
<sequence length="293" mass="32476">MIQFYPGDALIAVSGGPFVKIYDAVVGRCLAVLGNFEKTVTSIVFDGNQTRLIAGSLDQNLKIYDSSTFKLLASIRYQQPILSVGMSPDDNLLVVGMTSGLLSIKKRPQGSSKSHESKEVVEVKMKSGSYRHFLRTGSSKGGKDDHVVKRNSHKSLPGYDRFLRSFQYGKALDLALLPNIKTETTLMVIDELIARSGLKTAIAGRNQDTLNPVVEFVKKNLMEPTNPPAILELANELVEYYSPFASNFPNFTEFVNVVLYKINCEIEMQNDLAELKGYVDMITSTSEQNFSLN</sequence>
<feature type="repeat" description="WD" evidence="6">
    <location>
        <begin position="33"/>
        <end position="74"/>
    </location>
</feature>
<evidence type="ECO:0000313" key="9">
    <source>
        <dbReference type="EMBL" id="PVU95064.1"/>
    </source>
</evidence>
<evidence type="ECO:0000256" key="7">
    <source>
        <dbReference type="SAM" id="MobiDB-lite"/>
    </source>
</evidence>
<dbReference type="InterPro" id="IPR001680">
    <property type="entry name" value="WD40_rpt"/>
</dbReference>
<dbReference type="GO" id="GO:0006364">
    <property type="term" value="P:rRNA processing"/>
    <property type="evidence" value="ECO:0007669"/>
    <property type="project" value="UniProtKB-KW"/>
</dbReference>
<dbReference type="PROSITE" id="PS50082">
    <property type="entry name" value="WD_REPEATS_2"/>
    <property type="match status" value="1"/>
</dbReference>
<dbReference type="InterPro" id="IPR015943">
    <property type="entry name" value="WD40/YVTN_repeat-like_dom_sf"/>
</dbReference>
<feature type="region of interest" description="Disordered" evidence="7">
    <location>
        <begin position="133"/>
        <end position="152"/>
    </location>
</feature>
<dbReference type="InterPro" id="IPR018983">
    <property type="entry name" value="U3_snoRNA-assocProt_15_C"/>
</dbReference>
<keyword evidence="3 6" id="KW-0853">WD repeat</keyword>
<reference evidence="9 10" key="1">
    <citation type="journal article" date="2018" name="MBio">
        <title>Comparative Genomics Reveals the Core Gene Toolbox for the Fungus-Insect Symbiosis.</title>
        <authorList>
            <person name="Wang Y."/>
            <person name="Stata M."/>
            <person name="Wang W."/>
            <person name="Stajich J.E."/>
            <person name="White M.M."/>
            <person name="Moncalvo J.M."/>
        </authorList>
    </citation>
    <scope>NUCLEOTIDE SEQUENCE [LARGE SCALE GENOMIC DNA]</scope>
    <source>
        <strain evidence="9 10">AUS-77-4</strain>
    </source>
</reference>
<gene>
    <name evidence="9" type="ORF">BB559_002838</name>
</gene>